<evidence type="ECO:0000256" key="5">
    <source>
        <dbReference type="ARBA" id="ARBA00011956"/>
    </source>
</evidence>
<feature type="domain" description="Phosphomannose isomerase type I catalytic" evidence="15">
    <location>
        <begin position="8"/>
        <end position="153"/>
    </location>
</feature>
<dbReference type="CDD" id="cd07011">
    <property type="entry name" value="cupin_PMI_type_I_N"/>
    <property type="match status" value="1"/>
</dbReference>
<dbReference type="EC" id="5.3.1.8" evidence="5"/>
<dbReference type="EMBL" id="LASV01000385">
    <property type="protein sequence ID" value="KKA19071.1"/>
    <property type="molecule type" value="Genomic_DNA"/>
</dbReference>
<gene>
    <name evidence="16" type="ORF">T310_6972</name>
</gene>
<dbReference type="Gene3D" id="2.60.120.10">
    <property type="entry name" value="Jelly Rolls"/>
    <property type="match status" value="2"/>
</dbReference>
<dbReference type="RefSeq" id="XP_013325683.1">
    <property type="nucleotide sequence ID" value="XM_013470229.1"/>
</dbReference>
<feature type="binding site" evidence="12">
    <location>
        <position position="136"/>
    </location>
    <ligand>
        <name>Zn(2+)</name>
        <dbReference type="ChEBI" id="CHEBI:29105"/>
    </ligand>
</feature>
<name>A0A0F4YMJ2_RASE3</name>
<dbReference type="AlphaFoldDB" id="A0A0F4YMJ2"/>
<keyword evidence="8 12" id="KW-0862">Zinc</keyword>
<evidence type="ECO:0000256" key="11">
    <source>
        <dbReference type="ARBA" id="ARBA00030762"/>
    </source>
</evidence>
<dbReference type="InterPro" id="IPR046456">
    <property type="entry name" value="PMI_typeI_C"/>
</dbReference>
<dbReference type="InterPro" id="IPR046457">
    <property type="entry name" value="PMI_typeI_cat"/>
</dbReference>
<organism evidence="16 17">
    <name type="scientific">Rasamsonia emersonii (strain ATCC 16479 / CBS 393.64 / IMI 116815)</name>
    <dbReference type="NCBI Taxonomy" id="1408163"/>
    <lineage>
        <taxon>Eukaryota</taxon>
        <taxon>Fungi</taxon>
        <taxon>Dikarya</taxon>
        <taxon>Ascomycota</taxon>
        <taxon>Pezizomycotina</taxon>
        <taxon>Eurotiomycetes</taxon>
        <taxon>Eurotiomycetidae</taxon>
        <taxon>Eurotiales</taxon>
        <taxon>Trichocomaceae</taxon>
        <taxon>Rasamsonia</taxon>
    </lineage>
</organism>
<dbReference type="GO" id="GO:0009298">
    <property type="term" value="P:GDP-mannose biosynthetic process"/>
    <property type="evidence" value="ECO:0007669"/>
    <property type="project" value="UniProtKB-UniPathway"/>
</dbReference>
<comment type="catalytic activity">
    <reaction evidence="1">
        <text>D-mannose 6-phosphate = D-fructose 6-phosphate</text>
        <dbReference type="Rhea" id="RHEA:12356"/>
        <dbReference type="ChEBI" id="CHEBI:58735"/>
        <dbReference type="ChEBI" id="CHEBI:61527"/>
        <dbReference type="EC" id="5.3.1.8"/>
    </reaction>
</comment>
<evidence type="ECO:0000256" key="13">
    <source>
        <dbReference type="RuleBase" id="RU004189"/>
    </source>
</evidence>
<evidence type="ECO:0000259" key="15">
    <source>
        <dbReference type="Pfam" id="PF20511"/>
    </source>
</evidence>
<protein>
    <recommendedName>
        <fullName evidence="6">Mannose-6-phosphate isomerase</fullName>
        <ecNumber evidence="5">5.3.1.8</ecNumber>
    </recommendedName>
    <alternativeName>
        <fullName evidence="10">Phosphohexomutase</fullName>
    </alternativeName>
    <alternativeName>
        <fullName evidence="11">Phosphomannose isomerase</fullName>
    </alternativeName>
</protein>
<dbReference type="InterPro" id="IPR001250">
    <property type="entry name" value="Man6P_Isoase-1"/>
</dbReference>
<feature type="binding site" evidence="12">
    <location>
        <position position="109"/>
    </location>
    <ligand>
        <name>Zn(2+)</name>
        <dbReference type="ChEBI" id="CHEBI:29105"/>
    </ligand>
</feature>
<dbReference type="InterPro" id="IPR014710">
    <property type="entry name" value="RmlC-like_jellyroll"/>
</dbReference>
<dbReference type="UniPathway" id="UPA00126">
    <property type="reaction ID" value="UER00423"/>
</dbReference>
<evidence type="ECO:0000256" key="4">
    <source>
        <dbReference type="ARBA" id="ARBA00010772"/>
    </source>
</evidence>
<evidence type="ECO:0000256" key="12">
    <source>
        <dbReference type="PIRSR" id="PIRSR001480-2"/>
    </source>
</evidence>
<comment type="function">
    <text evidence="2">Involved in the synthesis of the GDP-mannose and dolichol-phosphate-mannose required for a number of critical mannosyl transfer reactions.</text>
</comment>
<dbReference type="SUPFAM" id="SSF51182">
    <property type="entry name" value="RmlC-like cupins"/>
    <property type="match status" value="1"/>
</dbReference>
<dbReference type="PRINTS" id="PR00714">
    <property type="entry name" value="MAN6PISMRASE"/>
</dbReference>
<feature type="binding site" evidence="12">
    <location>
        <position position="111"/>
    </location>
    <ligand>
        <name>Zn(2+)</name>
        <dbReference type="ChEBI" id="CHEBI:29105"/>
    </ligand>
</feature>
<evidence type="ECO:0000256" key="2">
    <source>
        <dbReference type="ARBA" id="ARBA00002564"/>
    </source>
</evidence>
<dbReference type="Gene3D" id="1.10.441.10">
    <property type="entry name" value="Phosphomannose Isomerase, domain 2"/>
    <property type="match status" value="1"/>
</dbReference>
<dbReference type="GO" id="GO:0004476">
    <property type="term" value="F:mannose-6-phosphate isomerase activity"/>
    <property type="evidence" value="ECO:0007669"/>
    <property type="project" value="UniProtKB-EC"/>
</dbReference>
<accession>A0A0F4YMJ2</accession>
<evidence type="ECO:0000313" key="16">
    <source>
        <dbReference type="EMBL" id="KKA19071.1"/>
    </source>
</evidence>
<keyword evidence="7 12" id="KW-0479">Metal-binding</keyword>
<evidence type="ECO:0000256" key="1">
    <source>
        <dbReference type="ARBA" id="ARBA00000757"/>
    </source>
</evidence>
<evidence type="ECO:0000256" key="7">
    <source>
        <dbReference type="ARBA" id="ARBA00022723"/>
    </source>
</evidence>
<comment type="caution">
    <text evidence="16">The sequence shown here is derived from an EMBL/GenBank/DDBJ whole genome shotgun (WGS) entry which is preliminary data.</text>
</comment>
<dbReference type="GO" id="GO:0005975">
    <property type="term" value="P:carbohydrate metabolic process"/>
    <property type="evidence" value="ECO:0007669"/>
    <property type="project" value="InterPro"/>
</dbReference>
<dbReference type="OrthoDB" id="6605218at2759"/>
<dbReference type="Pfam" id="PF20511">
    <property type="entry name" value="PMI_typeI_cat"/>
    <property type="match status" value="1"/>
</dbReference>
<keyword evidence="17" id="KW-1185">Reference proteome</keyword>
<evidence type="ECO:0000256" key="9">
    <source>
        <dbReference type="ARBA" id="ARBA00023235"/>
    </source>
</evidence>
<comment type="pathway">
    <text evidence="3">Nucleotide-sugar biosynthesis; GDP-alpha-D-mannose biosynthesis; alpha-D-mannose 1-phosphate from D-fructose 6-phosphate: step 1/2.</text>
</comment>
<dbReference type="InterPro" id="IPR011051">
    <property type="entry name" value="RmlC_Cupin_sf"/>
</dbReference>
<evidence type="ECO:0000256" key="3">
    <source>
        <dbReference type="ARBA" id="ARBA00004666"/>
    </source>
</evidence>
<dbReference type="STRING" id="1408163.A0A0F4YMJ2"/>
<feature type="binding site" evidence="12">
    <location>
        <position position="260"/>
    </location>
    <ligand>
        <name>Zn(2+)</name>
        <dbReference type="ChEBI" id="CHEBI:29105"/>
    </ligand>
</feature>
<dbReference type="NCBIfam" id="TIGR00218">
    <property type="entry name" value="manA"/>
    <property type="match status" value="1"/>
</dbReference>
<keyword evidence="9 16" id="KW-0413">Isomerase</keyword>
<dbReference type="GO" id="GO:0005829">
    <property type="term" value="C:cytosol"/>
    <property type="evidence" value="ECO:0007669"/>
    <property type="project" value="TreeGrafter"/>
</dbReference>
<proteinExistence type="inferred from homology"/>
<sequence>MPGAESIIQLRCKCKNDPWGRKGHHSLAARLASNTPGTDFKIDENQYYSEMWMGTYPSVLSYVLSTGEPLGDFLKKNPDLLGKSVVDKFGPDLPFLPKILSMDKALPLQIHPDRELAKKLHEKDPQKFTDTNHKPEIAVALSKFELFAGWKPLNDLTLLFQLKPLQRFMPGPTNFNDETLKRVAQNLLEAPDNVVAETVNALIEMPESAFGKYPYIPSMLDRVRRQYSDVDNGNLVAVVCMNYMTLNPGDSVYVPADGIHAYLSGDIVECMARSDNVLNTGFCPRAERDNVALFTEALSFWPHAPDEALLGRHPSDKAEKGKTVEYAPPISEFHVLATHLGAEEKEVIKPINGPSIMVVTSGDGRMHAGGKTIELKEGYVFFVGQGVGIEFESPVNGMAIYRADEFVSCRENEVFMPVQFT</sequence>
<dbReference type="Pfam" id="PF01238">
    <property type="entry name" value="PMI_typeI_C"/>
    <property type="match status" value="1"/>
</dbReference>
<dbReference type="InterPro" id="IPR016305">
    <property type="entry name" value="Mannose-6-P_Isomerase"/>
</dbReference>
<dbReference type="Proteomes" id="UP000053958">
    <property type="component" value="Unassembled WGS sequence"/>
</dbReference>
<evidence type="ECO:0000259" key="14">
    <source>
        <dbReference type="Pfam" id="PF01238"/>
    </source>
</evidence>
<dbReference type="PANTHER" id="PTHR10309">
    <property type="entry name" value="MANNOSE-6-PHOSPHATE ISOMERASE"/>
    <property type="match status" value="1"/>
</dbReference>
<reference evidence="16 17" key="1">
    <citation type="submission" date="2015-04" db="EMBL/GenBank/DDBJ databases">
        <authorList>
            <person name="Heijne W.H."/>
            <person name="Fedorova N.D."/>
            <person name="Nierman W.C."/>
            <person name="Vollebregt A.W."/>
            <person name="Zhao Z."/>
            <person name="Wu L."/>
            <person name="Kumar M."/>
            <person name="Stam H."/>
            <person name="van den Berg M.A."/>
            <person name="Pel H.J."/>
        </authorList>
    </citation>
    <scope>NUCLEOTIDE SEQUENCE [LARGE SCALE GENOMIC DNA]</scope>
    <source>
        <strain evidence="16 17">CBS 393.64</strain>
    </source>
</reference>
<evidence type="ECO:0000256" key="8">
    <source>
        <dbReference type="ARBA" id="ARBA00022833"/>
    </source>
</evidence>
<evidence type="ECO:0000256" key="10">
    <source>
        <dbReference type="ARBA" id="ARBA00029741"/>
    </source>
</evidence>
<comment type="cofactor">
    <cofactor evidence="12">
        <name>Zn(2+)</name>
        <dbReference type="ChEBI" id="CHEBI:29105"/>
    </cofactor>
    <text evidence="12">Binds 1 zinc ion per subunit.</text>
</comment>
<evidence type="ECO:0000313" key="17">
    <source>
        <dbReference type="Proteomes" id="UP000053958"/>
    </source>
</evidence>
<dbReference type="GO" id="GO:0008270">
    <property type="term" value="F:zinc ion binding"/>
    <property type="evidence" value="ECO:0007669"/>
    <property type="project" value="InterPro"/>
</dbReference>
<dbReference type="PANTHER" id="PTHR10309:SF4">
    <property type="entry name" value="MANNOSE-6-PHOSPHATE ISOMERASE"/>
    <property type="match status" value="1"/>
</dbReference>
<evidence type="ECO:0000256" key="6">
    <source>
        <dbReference type="ARBA" id="ARBA00018236"/>
    </source>
</evidence>
<dbReference type="GeneID" id="25319249"/>
<comment type="similarity">
    <text evidence="4 13">Belongs to the mannose-6-phosphate isomerase type 1 family.</text>
</comment>
<feature type="domain" description="Phosphomannose isomerase type I C-terminal" evidence="14">
    <location>
        <begin position="326"/>
        <end position="370"/>
    </location>
</feature>
<dbReference type="PIRSF" id="PIRSF001480">
    <property type="entry name" value="Mannose-6-phosphate_isomerase"/>
    <property type="match status" value="1"/>
</dbReference>